<evidence type="ECO:0008006" key="3">
    <source>
        <dbReference type="Google" id="ProtNLM"/>
    </source>
</evidence>
<comment type="caution">
    <text evidence="1">The sequence shown here is derived from an EMBL/GenBank/DDBJ whole genome shotgun (WGS) entry which is preliminary data.</text>
</comment>
<name>A0ABD3B9K8_9LAMI</name>
<evidence type="ECO:0000313" key="1">
    <source>
        <dbReference type="EMBL" id="KAL3614046.1"/>
    </source>
</evidence>
<accession>A0ABD3B9K8</accession>
<sequence>MSTIKNEFQILGFLESNRRLGQEESRLIFIFPNLCLNRTCRGTFNRRRRKLTKNI</sequence>
<evidence type="ECO:0000313" key="2">
    <source>
        <dbReference type="Proteomes" id="UP001632038"/>
    </source>
</evidence>
<reference evidence="2" key="1">
    <citation type="journal article" date="2024" name="IScience">
        <title>Strigolactones Initiate the Formation of Haustorium-like Structures in Castilleja.</title>
        <authorList>
            <person name="Buerger M."/>
            <person name="Peterson D."/>
            <person name="Chory J."/>
        </authorList>
    </citation>
    <scope>NUCLEOTIDE SEQUENCE [LARGE SCALE GENOMIC DNA]</scope>
</reference>
<gene>
    <name evidence="1" type="ORF">CASFOL_042120</name>
</gene>
<proteinExistence type="predicted"/>
<dbReference type="Proteomes" id="UP001632038">
    <property type="component" value="Unassembled WGS sequence"/>
</dbReference>
<dbReference type="EMBL" id="JAVIJP010000107">
    <property type="protein sequence ID" value="KAL3614046.1"/>
    <property type="molecule type" value="Genomic_DNA"/>
</dbReference>
<keyword evidence="2" id="KW-1185">Reference proteome</keyword>
<dbReference type="AlphaFoldDB" id="A0ABD3B9K8"/>
<organism evidence="1 2">
    <name type="scientific">Castilleja foliolosa</name>
    <dbReference type="NCBI Taxonomy" id="1961234"/>
    <lineage>
        <taxon>Eukaryota</taxon>
        <taxon>Viridiplantae</taxon>
        <taxon>Streptophyta</taxon>
        <taxon>Embryophyta</taxon>
        <taxon>Tracheophyta</taxon>
        <taxon>Spermatophyta</taxon>
        <taxon>Magnoliopsida</taxon>
        <taxon>eudicotyledons</taxon>
        <taxon>Gunneridae</taxon>
        <taxon>Pentapetalae</taxon>
        <taxon>asterids</taxon>
        <taxon>lamiids</taxon>
        <taxon>Lamiales</taxon>
        <taxon>Orobanchaceae</taxon>
        <taxon>Pedicularideae</taxon>
        <taxon>Castillejinae</taxon>
        <taxon>Castilleja</taxon>
    </lineage>
</organism>
<protein>
    <recommendedName>
        <fullName evidence="3">Maturase K</fullName>
    </recommendedName>
</protein>